<evidence type="ECO:0000313" key="7">
    <source>
        <dbReference type="EMBL" id="PHK97556.1"/>
    </source>
</evidence>
<comment type="similarity">
    <text evidence="1">Belongs to the YoeB family.</text>
</comment>
<dbReference type="PANTHER" id="PTHR38039">
    <property type="entry name" value="TOXIN YOEB"/>
    <property type="match status" value="1"/>
</dbReference>
<dbReference type="NCBIfam" id="TIGR02116">
    <property type="entry name" value="toxin_Txe_YoeB"/>
    <property type="match status" value="1"/>
</dbReference>
<dbReference type="InterPro" id="IPR035093">
    <property type="entry name" value="RelE/ParE_toxin_dom_sf"/>
</dbReference>
<organism evidence="7 8">
    <name type="scientific">Neolewinella marina</name>
    <dbReference type="NCBI Taxonomy" id="438751"/>
    <lineage>
        <taxon>Bacteria</taxon>
        <taxon>Pseudomonadati</taxon>
        <taxon>Bacteroidota</taxon>
        <taxon>Saprospiria</taxon>
        <taxon>Saprospirales</taxon>
        <taxon>Lewinellaceae</taxon>
        <taxon>Neolewinella</taxon>
    </lineage>
</organism>
<dbReference type="Proteomes" id="UP000226437">
    <property type="component" value="Unassembled WGS sequence"/>
</dbReference>
<dbReference type="InterPro" id="IPR009614">
    <property type="entry name" value="YoeB_toxin"/>
</dbReference>
<dbReference type="EMBL" id="PDLO01000008">
    <property type="protein sequence ID" value="PHK97556.1"/>
    <property type="molecule type" value="Genomic_DNA"/>
</dbReference>
<keyword evidence="2" id="KW-1277">Toxin-antitoxin system</keyword>
<evidence type="ECO:0000256" key="1">
    <source>
        <dbReference type="ARBA" id="ARBA00008172"/>
    </source>
</evidence>
<dbReference type="AlphaFoldDB" id="A0A2G0CC58"/>
<evidence type="ECO:0000256" key="4">
    <source>
        <dbReference type="ARBA" id="ARBA00022759"/>
    </source>
</evidence>
<gene>
    <name evidence="7" type="ORF">CGL56_15780</name>
</gene>
<dbReference type="SUPFAM" id="SSF143011">
    <property type="entry name" value="RelE-like"/>
    <property type="match status" value="1"/>
</dbReference>
<sequence>MTIAFTETGWEDFTYMLERERKLAKKLQKLICEITRHPFEGTGKPEALKHEFAGYWSRRIDKQHRLVYRIVGEEGEERTCYIIQCRFHYG</sequence>
<dbReference type="Gene3D" id="3.30.2310.20">
    <property type="entry name" value="RelE-like"/>
    <property type="match status" value="1"/>
</dbReference>
<evidence type="ECO:0000256" key="2">
    <source>
        <dbReference type="ARBA" id="ARBA00022649"/>
    </source>
</evidence>
<dbReference type="GO" id="GO:0004519">
    <property type="term" value="F:endonuclease activity"/>
    <property type="evidence" value="ECO:0007669"/>
    <property type="project" value="UniProtKB-KW"/>
</dbReference>
<comment type="caution">
    <text evidence="7">The sequence shown here is derived from an EMBL/GenBank/DDBJ whole genome shotgun (WGS) entry which is preliminary data.</text>
</comment>
<evidence type="ECO:0000313" key="8">
    <source>
        <dbReference type="Proteomes" id="UP000226437"/>
    </source>
</evidence>
<evidence type="ECO:0000256" key="3">
    <source>
        <dbReference type="ARBA" id="ARBA00022722"/>
    </source>
</evidence>
<keyword evidence="8" id="KW-1185">Reference proteome</keyword>
<dbReference type="RefSeq" id="WP_099107546.1">
    <property type="nucleotide sequence ID" value="NZ_JAATJF010000003.1"/>
</dbReference>
<keyword evidence="3" id="KW-0540">Nuclease</keyword>
<keyword evidence="4" id="KW-0255">Endonuclease</keyword>
<name>A0A2G0CC58_9BACT</name>
<keyword evidence="5" id="KW-0378">Hydrolase</keyword>
<dbReference type="GO" id="GO:0016787">
    <property type="term" value="F:hydrolase activity"/>
    <property type="evidence" value="ECO:0007669"/>
    <property type="project" value="UniProtKB-KW"/>
</dbReference>
<reference evidence="7 8" key="1">
    <citation type="submission" date="2017-10" db="EMBL/GenBank/DDBJ databases">
        <title>The draft genome sequence of Lewinella marina KCTC 32374.</title>
        <authorList>
            <person name="Wang K."/>
        </authorList>
    </citation>
    <scope>NUCLEOTIDE SEQUENCE [LARGE SCALE GENOMIC DNA]</scope>
    <source>
        <strain evidence="7 8">MKG-38</strain>
    </source>
</reference>
<evidence type="ECO:0000256" key="6">
    <source>
        <dbReference type="ARBA" id="ARBA00030388"/>
    </source>
</evidence>
<dbReference type="GO" id="GO:0006401">
    <property type="term" value="P:RNA catabolic process"/>
    <property type="evidence" value="ECO:0007669"/>
    <property type="project" value="InterPro"/>
</dbReference>
<dbReference type="Pfam" id="PF06769">
    <property type="entry name" value="YoeB_toxin"/>
    <property type="match status" value="1"/>
</dbReference>
<accession>A0A2G0CC58</accession>
<evidence type="ECO:0000256" key="5">
    <source>
        <dbReference type="ARBA" id="ARBA00022801"/>
    </source>
</evidence>
<dbReference type="PANTHER" id="PTHR38039:SF1">
    <property type="entry name" value="TOXIN YOEB"/>
    <property type="match status" value="1"/>
</dbReference>
<proteinExistence type="inferred from homology"/>
<dbReference type="OrthoDB" id="9801102at2"/>
<protein>
    <recommendedName>
        <fullName evidence="6">Putative mRNA interferase YoeB</fullName>
    </recommendedName>
</protein>